<dbReference type="EMBL" id="CP013929">
    <property type="protein sequence ID" value="AMJ80725.1"/>
    <property type="molecule type" value="Genomic_DNA"/>
</dbReference>
<reference evidence="1 2" key="1">
    <citation type="submission" date="2015-12" db="EMBL/GenBank/DDBJ databases">
        <title>Intraspecies pangenome expansion in the marine bacterium Alteromonas.</title>
        <authorList>
            <person name="Lopez-Perez M."/>
            <person name="Rodriguez-Valera F."/>
        </authorList>
    </citation>
    <scope>NUCLEOTIDE SEQUENCE [LARGE SCALE GENOMIC DNA]</scope>
    <source>
        <strain evidence="1 2">UM8</strain>
        <plasmid evidence="1 2">pAMEDUM8_300</plasmid>
    </source>
</reference>
<evidence type="ECO:0000313" key="2">
    <source>
        <dbReference type="Proteomes" id="UP000061468"/>
    </source>
</evidence>
<proteinExistence type="predicted"/>
<protein>
    <submittedName>
        <fullName evidence="1">Uncharacterized protein</fullName>
    </submittedName>
</protein>
<keyword evidence="1" id="KW-0614">Plasmid</keyword>
<organism evidence="1 2">
    <name type="scientific">Alteromonas mediterranea</name>
    <dbReference type="NCBI Taxonomy" id="314275"/>
    <lineage>
        <taxon>Bacteria</taxon>
        <taxon>Pseudomonadati</taxon>
        <taxon>Pseudomonadota</taxon>
        <taxon>Gammaproteobacteria</taxon>
        <taxon>Alteromonadales</taxon>
        <taxon>Alteromonadaceae</taxon>
        <taxon>Alteromonas/Salinimonas group</taxon>
        <taxon>Alteromonas</taxon>
    </lineage>
</organism>
<dbReference type="AlphaFoldDB" id="A0AAC9F7R3"/>
<evidence type="ECO:0000313" key="1">
    <source>
        <dbReference type="EMBL" id="AMJ80725.1"/>
    </source>
</evidence>
<accession>A0AAC9F7R3</accession>
<geneLocation type="plasmid" evidence="1 2">
    <name>pAMEDUM8_300</name>
</geneLocation>
<dbReference type="RefSeq" id="WP_015068541.1">
    <property type="nucleotide sequence ID" value="NZ_CAKMLI010000020.1"/>
</dbReference>
<dbReference type="Proteomes" id="UP000061468">
    <property type="component" value="Plasmid pAMEDUM8_300"/>
</dbReference>
<name>A0AAC9F7R3_9ALTE</name>
<sequence>MFAELLPTKTDPKEETQAEIRIPTLPDVRPFGCELAGQEITFDAHASRVLTPFSIESDFLYNIESIENYLTPYFEQTGVSQDFIEDCLGDLVPDLDIEELDCLLPSIAKATLEEMTAQVNSLINFLPEAYEARFGQPLESEHNKICIALHHSENTLCVTSTDLLHVFCMYAHKVSGRERQYLARVASQIACRTMITPLPYAMGCNNFLEEYLPAKGIDVPALTAYVTCDSFEMDGLSDWFESIKTILGKDGLNGLCEYYTEMHMDGFDLTIFDNKDEVEESEEADYFRGWAKEALSSQLLSLGREYDWGEIDKDFLQELQDFKTNAQCKHPEVIDMLLFISEMLVNHLPNYEHYEFTAMDDVEELGNNVLYCLDDISRCYVTDNAVQEHNRYLNDTGEDCFLKVEVDNPEWLKAMKGHLTGYWLMECLEVFMENYEC</sequence>
<gene>
    <name evidence="1" type="ORF">AV942_20285</name>
</gene>